<dbReference type="InterPro" id="IPR014710">
    <property type="entry name" value="RmlC-like_jellyroll"/>
</dbReference>
<dbReference type="CDD" id="cd20305">
    <property type="entry name" value="cupin_OxDC_C"/>
    <property type="match status" value="1"/>
</dbReference>
<evidence type="ECO:0000256" key="2">
    <source>
        <dbReference type="PIRSR" id="PIRSR617774-2"/>
    </source>
</evidence>
<feature type="binding site" evidence="2">
    <location>
        <position position="165"/>
    </location>
    <ligand>
        <name>Mn(2+)</name>
        <dbReference type="ChEBI" id="CHEBI:29035"/>
        <label>1</label>
    </ligand>
</feature>
<accession>A0A4Q2U9I6</accession>
<evidence type="ECO:0000313" key="6">
    <source>
        <dbReference type="EMBL" id="RYC33132.1"/>
    </source>
</evidence>
<keyword evidence="1 2" id="KW-0479">Metal-binding</keyword>
<sequence length="401" mass="43071">MDTSRRNFLGTAALGAGGLVALTGAAVAGTPTTTDDKGQAGQGGFGRDAQQLQPGAPVAYHDAKDIGEMPAFTRSLDGSKPKITSGGWAKETTVHSLPIATGIAAVHMFLNPGASRELHWHAIAAEWAYVIDGQCQTVVLDPSGQTEVNNYKPGDLWFFPKGHGHSIQTIGDKPCHFILNFDNGSFSEHGTFSITDWVDVSPHDMLAKSLGLTPAAFDAFPKGETYIQSGPVVPVSEARDAPWPKESTHKFRLLDDPRAKRDFDGGSFHLATVDEWPIQTTMSGARMVIKPGQIKELHWNPNADEFQYYLKGKGQIALFGSGGRGKVADVKAGDSAYVPQGYGHAMLNTGDEDLEIIQTWNAGKFEEITLKHWMGTAPKYLLSNNLAGVPAATVDKLDSEA</sequence>
<dbReference type="Pfam" id="PF00190">
    <property type="entry name" value="Cupin_1"/>
    <property type="match status" value="2"/>
</dbReference>
<dbReference type="OrthoDB" id="1973590at2"/>
<feature type="binding site" evidence="2">
    <location>
        <position position="119"/>
    </location>
    <ligand>
        <name>Mn(2+)</name>
        <dbReference type="ChEBI" id="CHEBI:29035"/>
        <label>1</label>
    </ligand>
</feature>
<dbReference type="AlphaFoldDB" id="A0A4Q2U9I6"/>
<feature type="region of interest" description="Disordered" evidence="3">
    <location>
        <begin position="30"/>
        <end position="51"/>
    </location>
</feature>
<name>A0A4Q2U9I6_9HYPH</name>
<evidence type="ECO:0000256" key="4">
    <source>
        <dbReference type="SAM" id="SignalP"/>
    </source>
</evidence>
<dbReference type="InterPro" id="IPR051610">
    <property type="entry name" value="GPI/OXD"/>
</dbReference>
<dbReference type="NCBIfam" id="TIGR03404">
    <property type="entry name" value="bicupin_oxalic"/>
    <property type="match status" value="1"/>
</dbReference>
<evidence type="ECO:0000313" key="7">
    <source>
        <dbReference type="Proteomes" id="UP000290759"/>
    </source>
</evidence>
<dbReference type="EMBL" id="QYBB01000003">
    <property type="protein sequence ID" value="RYC33132.1"/>
    <property type="molecule type" value="Genomic_DNA"/>
</dbReference>
<feature type="binding site" evidence="2">
    <location>
        <position position="298"/>
    </location>
    <ligand>
        <name>Mn(2+)</name>
        <dbReference type="ChEBI" id="CHEBI:29035"/>
        <label>2</label>
    </ligand>
</feature>
<dbReference type="GO" id="GO:0046872">
    <property type="term" value="F:metal ion binding"/>
    <property type="evidence" value="ECO:0007669"/>
    <property type="project" value="UniProtKB-KW"/>
</dbReference>
<dbReference type="RefSeq" id="WP_129223922.1">
    <property type="nucleotide sequence ID" value="NZ_QYBB01000003.1"/>
</dbReference>
<feature type="signal peptide" evidence="4">
    <location>
        <begin position="1"/>
        <end position="28"/>
    </location>
</feature>
<evidence type="ECO:0000259" key="5">
    <source>
        <dbReference type="SMART" id="SM00835"/>
    </source>
</evidence>
<dbReference type="Proteomes" id="UP000290759">
    <property type="component" value="Unassembled WGS sequence"/>
</dbReference>
<reference evidence="6 7" key="2">
    <citation type="submission" date="2019-02" db="EMBL/GenBank/DDBJ databases">
        <title>'Lichenibacterium ramalinii' gen. nov. sp. nov., 'Lichenibacterium minor' gen. nov. sp. nov.</title>
        <authorList>
            <person name="Pankratov T."/>
        </authorList>
    </citation>
    <scope>NUCLEOTIDE SEQUENCE [LARGE SCALE GENOMIC DNA]</scope>
    <source>
        <strain evidence="6 7">RmlP026</strain>
    </source>
</reference>
<feature type="binding site" evidence="2">
    <location>
        <position position="126"/>
    </location>
    <ligand>
        <name>Mn(2+)</name>
        <dbReference type="ChEBI" id="CHEBI:29035"/>
        <label>1</label>
    </ligand>
</feature>
<dbReference type="PANTHER" id="PTHR35848">
    <property type="entry name" value="OXALATE-BINDING PROTEIN"/>
    <property type="match status" value="1"/>
</dbReference>
<feature type="binding site" evidence="2">
    <location>
        <position position="121"/>
    </location>
    <ligand>
        <name>Mn(2+)</name>
        <dbReference type="ChEBI" id="CHEBI:29035"/>
        <label>1</label>
    </ligand>
</feature>
<evidence type="ECO:0000256" key="3">
    <source>
        <dbReference type="SAM" id="MobiDB-lite"/>
    </source>
</evidence>
<reference evidence="6 7" key="1">
    <citation type="submission" date="2018-12" db="EMBL/GenBank/DDBJ databases">
        <authorList>
            <person name="Grouzdev D.S."/>
            <person name="Krutkina M.S."/>
        </authorList>
    </citation>
    <scope>NUCLEOTIDE SEQUENCE [LARGE SCALE GENOMIC DNA]</scope>
    <source>
        <strain evidence="6 7">RmlP026</strain>
    </source>
</reference>
<dbReference type="SMART" id="SM00835">
    <property type="entry name" value="Cupin_1"/>
    <property type="match status" value="2"/>
</dbReference>
<feature type="chain" id="PRO_5020942061" evidence="4">
    <location>
        <begin position="29"/>
        <end position="401"/>
    </location>
</feature>
<dbReference type="GO" id="GO:0033609">
    <property type="term" value="P:oxalate metabolic process"/>
    <property type="evidence" value="ECO:0007669"/>
    <property type="project" value="InterPro"/>
</dbReference>
<dbReference type="PROSITE" id="PS51318">
    <property type="entry name" value="TAT"/>
    <property type="match status" value="1"/>
</dbReference>
<proteinExistence type="predicted"/>
<comment type="cofactor">
    <cofactor evidence="2">
        <name>Mn(2+)</name>
        <dbReference type="ChEBI" id="CHEBI:29035"/>
    </cofactor>
    <text evidence="2">Binds 2 manganese ions per subunit.</text>
</comment>
<feature type="binding site" evidence="2">
    <location>
        <position position="305"/>
    </location>
    <ligand>
        <name>Mn(2+)</name>
        <dbReference type="ChEBI" id="CHEBI:29035"/>
        <label>2</label>
    </ligand>
</feature>
<dbReference type="SUPFAM" id="SSF51182">
    <property type="entry name" value="RmlC-like cupins"/>
    <property type="match status" value="1"/>
</dbReference>
<dbReference type="InterPro" id="IPR017774">
    <property type="entry name" value="Bicupin_oxalate_deCO2ase/Oxase"/>
</dbReference>
<keyword evidence="4" id="KW-0732">Signal</keyword>
<feature type="domain" description="Cupin type-1" evidence="5">
    <location>
        <begin position="251"/>
        <end position="395"/>
    </location>
</feature>
<feature type="binding site" evidence="2">
    <location>
        <position position="344"/>
    </location>
    <ligand>
        <name>Mn(2+)</name>
        <dbReference type="ChEBI" id="CHEBI:29035"/>
        <label>2</label>
    </ligand>
</feature>
<protein>
    <submittedName>
        <fullName evidence="6">Cupin domain-containing protein</fullName>
    </submittedName>
</protein>
<dbReference type="PANTHER" id="PTHR35848:SF9">
    <property type="entry name" value="SLL1358 PROTEIN"/>
    <property type="match status" value="1"/>
</dbReference>
<dbReference type="InterPro" id="IPR011051">
    <property type="entry name" value="RmlC_Cupin_sf"/>
</dbReference>
<evidence type="ECO:0000256" key="1">
    <source>
        <dbReference type="ARBA" id="ARBA00022723"/>
    </source>
</evidence>
<organism evidence="6 7">
    <name type="scientific">Lichenibacterium minor</name>
    <dbReference type="NCBI Taxonomy" id="2316528"/>
    <lineage>
        <taxon>Bacteria</taxon>
        <taxon>Pseudomonadati</taxon>
        <taxon>Pseudomonadota</taxon>
        <taxon>Alphaproteobacteria</taxon>
        <taxon>Hyphomicrobiales</taxon>
        <taxon>Lichenihabitantaceae</taxon>
        <taxon>Lichenibacterium</taxon>
    </lineage>
</organism>
<dbReference type="CDD" id="cd20304">
    <property type="entry name" value="cupin_OxDC_N"/>
    <property type="match status" value="1"/>
</dbReference>
<keyword evidence="7" id="KW-1185">Reference proteome</keyword>
<comment type="caution">
    <text evidence="6">The sequence shown here is derived from an EMBL/GenBank/DDBJ whole genome shotgun (WGS) entry which is preliminary data.</text>
</comment>
<dbReference type="InterPro" id="IPR006311">
    <property type="entry name" value="TAT_signal"/>
</dbReference>
<dbReference type="InterPro" id="IPR006045">
    <property type="entry name" value="Cupin_1"/>
</dbReference>
<gene>
    <name evidence="6" type="ORF">D3273_04480</name>
</gene>
<dbReference type="Gene3D" id="2.60.120.10">
    <property type="entry name" value="Jelly Rolls"/>
    <property type="match status" value="2"/>
</dbReference>
<feature type="domain" description="Cupin type-1" evidence="5">
    <location>
        <begin position="74"/>
        <end position="218"/>
    </location>
</feature>
<keyword evidence="2" id="KW-0464">Manganese</keyword>